<evidence type="ECO:0000259" key="2">
    <source>
        <dbReference type="Pfam" id="PF12804"/>
    </source>
</evidence>
<sequence length="196" mass="20996">MRVGLVLAAGQSRRFGAEDKLLAPLHGRPLCSHAFETVASLDLDRRFACVRTDAVAERAQAAGLEVLRVEGQPQQSDSLRRGLKAAQDCGATQVLVTLADMPFVPASHMADLFDMAGHDAAASSFDRQRLPPAVFSASRFAELLALTGDQGAGRVIQALPEPQILTLPAQAFLDIDTAADLERVDREAKPPKTTLK</sequence>
<dbReference type="STRING" id="576117.SAMN04488138_11187"/>
<dbReference type="Proteomes" id="UP000183299">
    <property type="component" value="Unassembled WGS sequence"/>
</dbReference>
<dbReference type="AlphaFoldDB" id="A0A1I3UFL2"/>
<dbReference type="SUPFAM" id="SSF53448">
    <property type="entry name" value="Nucleotide-diphospho-sugar transferases"/>
    <property type="match status" value="1"/>
</dbReference>
<proteinExistence type="predicted"/>
<dbReference type="PANTHER" id="PTHR43777">
    <property type="entry name" value="MOLYBDENUM COFACTOR CYTIDYLYLTRANSFERASE"/>
    <property type="match status" value="1"/>
</dbReference>
<organism evidence="3 4">
    <name type="scientific">Celeribacter halophilus</name>
    <dbReference type="NCBI Taxonomy" id="576117"/>
    <lineage>
        <taxon>Bacteria</taxon>
        <taxon>Pseudomonadati</taxon>
        <taxon>Pseudomonadota</taxon>
        <taxon>Alphaproteobacteria</taxon>
        <taxon>Rhodobacterales</taxon>
        <taxon>Roseobacteraceae</taxon>
        <taxon>Celeribacter</taxon>
    </lineage>
</organism>
<keyword evidence="3" id="KW-0548">Nucleotidyltransferase</keyword>
<feature type="domain" description="MobA-like NTP transferase" evidence="2">
    <location>
        <begin position="4"/>
        <end position="159"/>
    </location>
</feature>
<protein>
    <submittedName>
        <fullName evidence="3">Molybdenum cofactor cytidylyltransferase</fullName>
    </submittedName>
</protein>
<evidence type="ECO:0000313" key="4">
    <source>
        <dbReference type="Proteomes" id="UP000183299"/>
    </source>
</evidence>
<dbReference type="EMBL" id="FORY01000011">
    <property type="protein sequence ID" value="SFJ82288.1"/>
    <property type="molecule type" value="Genomic_DNA"/>
</dbReference>
<reference evidence="3 4" key="1">
    <citation type="submission" date="2016-10" db="EMBL/GenBank/DDBJ databases">
        <authorList>
            <person name="de Groot N.N."/>
        </authorList>
    </citation>
    <scope>NUCLEOTIDE SEQUENCE [LARGE SCALE GENOMIC DNA]</scope>
    <source>
        <strain evidence="3 4">CGMCC 1.8891</strain>
    </source>
</reference>
<dbReference type="PANTHER" id="PTHR43777:SF1">
    <property type="entry name" value="MOLYBDENUM COFACTOR CYTIDYLYLTRANSFERASE"/>
    <property type="match status" value="1"/>
</dbReference>
<dbReference type="GO" id="GO:0016779">
    <property type="term" value="F:nucleotidyltransferase activity"/>
    <property type="evidence" value="ECO:0007669"/>
    <property type="project" value="UniProtKB-KW"/>
</dbReference>
<dbReference type="GeneID" id="98665789"/>
<name>A0A1I3UFL2_9RHOB</name>
<evidence type="ECO:0000313" key="3">
    <source>
        <dbReference type="EMBL" id="SFJ82288.1"/>
    </source>
</evidence>
<dbReference type="Pfam" id="PF12804">
    <property type="entry name" value="NTP_transf_3"/>
    <property type="match status" value="1"/>
</dbReference>
<dbReference type="RefSeq" id="WP_066604841.1">
    <property type="nucleotide sequence ID" value="NZ_FORY01000011.1"/>
</dbReference>
<accession>A0A1I3UFL2</accession>
<dbReference type="InterPro" id="IPR029044">
    <property type="entry name" value="Nucleotide-diphossugar_trans"/>
</dbReference>
<gene>
    <name evidence="3" type="ORF">SAMN04488138_11187</name>
</gene>
<dbReference type="CDD" id="cd04182">
    <property type="entry name" value="GT_2_like_f"/>
    <property type="match status" value="1"/>
</dbReference>
<keyword evidence="4" id="KW-1185">Reference proteome</keyword>
<keyword evidence="1" id="KW-0460">Magnesium</keyword>
<dbReference type="OrthoDB" id="9779263at2"/>
<dbReference type="Gene3D" id="3.90.550.10">
    <property type="entry name" value="Spore Coat Polysaccharide Biosynthesis Protein SpsA, Chain A"/>
    <property type="match status" value="1"/>
</dbReference>
<keyword evidence="3" id="KW-0808">Transferase</keyword>
<dbReference type="InterPro" id="IPR025877">
    <property type="entry name" value="MobA-like_NTP_Trfase"/>
</dbReference>
<evidence type="ECO:0000256" key="1">
    <source>
        <dbReference type="ARBA" id="ARBA00022842"/>
    </source>
</evidence>